<sequence length="1363" mass="155787">MRHVNYVYLRRETMIDEQLKQRIKDANEIVDVIGQFVSLHKRGINYIGTCPFHPDKHPSMTVSPSRQTYKCFVCGKGGDVIQFVQDHEGMSFNEALTWLANRAGITLPERVMSDDEVAKAKDREAQRIAMKAAATFFKKHLPDAQSYLYSRGYNLDDKVIADFQIGYAPQNNKAKDELLSAGFSKQRLIEVGILAETDKGYVYDVFRDRVMFPYFDLKGNIIGYSGRYVIPQEKAGKYVNTGDTPLFRKGLHLFGLYQAKSAIARYDNVYLVEGQFDVTSMHKAGVCNVIAGGGTALTPEQVQLICRFTKKVTLMYDSDVAGIKASLKHCETFLSAGFQVSAVALQMGTDPDDLAQQLKADTGQWLMNHTINFVGYFAPLLRGSNPGEDPNKEEEAIQQICRLLAAIPSETLRLKCIETAARQFDTNTEVICRVINNLLQSKRTANVKEKSQMSPGIYGLEILKDVRSGSEPIILTQDYQEFITLYGDTPIVYVHEVPMQSDIIQLRQSGQLFTTECDGLNIFKDGKESHYLAALVSMYRAGITAITVSVEKHPSDNDEENEEDDEYSEENENSIESWNFAKYYIYLHKEFFKTFNGERSPYVERCAEVISYADDSVRIINFAFFYGCLGLTKQALTEILKPYLAKRKSRMAINAQRTDDDYEDENYDPDELPRYVQDNPEYMQMFKQCNYYPKLNKQGEPVCYLFKNEKSGHTMVGDFYMIPLLHIYSDNDEENKRVLKINRRYYKTPLYIEVQSKTLAKKSTIEEKLLNLDAVNFTNGEEKHWTKIREYMSRHYVMCTEIATYGNQQTDGFSRQEDQQFFAFANGIFHVVDGTPRFDPVNELGVVTHNAKNYYLPAFSTIYAGSGRQSDKYELISQLIYKEIPADKRCTFEEWASLMNCVYKINDNGKWAILFAIMCAFRSNIHCIDRLFTAPFFMGPMSSGKTQIAISIRSLFISPKVPIFNLNIGTDAAMSTLMSTFRDVPVVLDEYNNKDISDTKFQALKGIVYDGDGRQKRKGTSGKEIENDKVYAPVIICGQETPQRDDNALMSRIIVCEVPKPKNRTQEEVELFNKLKDIEDPSKIGLSNVLFEVLQLRPLVMQHFRALKQKAYDELKEALVNAGEIDRLMKTASLFLATCRLIQDYTGLNLPFTYDEFFQIAKNKIKFQVELISKTDKLATFFKAMDVMIDTKAIKEGRDFAIDTPERITIKLPGGEKKEMPIPTGNRVLFLRVSTIYTQYARSSYNQEESTQSTIEQNLRSHPSYIGSVHARRFNWYEVVEVPRGGFEEDMPNETGIDVKLNNDMVRKVEKRFTNSSCIAINYEIFQELYGIDLQRSSDDRIPNPNSDNDPIDASHAPQDIDF</sequence>
<dbReference type="CDD" id="cd03364">
    <property type="entry name" value="TOPRIM_DnaG_primases"/>
    <property type="match status" value="1"/>
</dbReference>
<keyword evidence="7 12" id="KW-0863">Zinc-finger</keyword>
<evidence type="ECO:0000256" key="8">
    <source>
        <dbReference type="ARBA" id="ARBA00022833"/>
    </source>
</evidence>
<feature type="zinc finger region" description="CHC2-type" evidence="12">
    <location>
        <begin position="50"/>
        <end position="74"/>
    </location>
</feature>
<dbReference type="Pfam" id="PF01807">
    <property type="entry name" value="Zn_ribbon_DnaG"/>
    <property type="match status" value="1"/>
</dbReference>
<dbReference type="FunFam" id="3.90.580.10:FF:000001">
    <property type="entry name" value="DNA primase"/>
    <property type="match status" value="1"/>
</dbReference>
<dbReference type="InterPro" id="IPR006295">
    <property type="entry name" value="DNA_primase_DnaG"/>
</dbReference>
<comment type="subunit">
    <text evidence="12">Monomer. Interacts with DnaB.</text>
</comment>
<dbReference type="EC" id="2.7.7.101" evidence="12"/>
<reference evidence="15" key="1">
    <citation type="journal article" date="2021" name="PLoS Genet.">
        <title>Mobile Type VI secretion system loci of the gut Bacteroidales display extensive intra-ecosystem transfer, multi-species spread and geographical clustering.</title>
        <authorList>
            <person name="Garcia-Bayona L."/>
            <person name="Coyne M.J."/>
            <person name="Comstock L.E."/>
        </authorList>
    </citation>
    <scope>NUCLEOTIDE SEQUENCE</scope>
    <source>
        <strain evidence="15">CL11T00C20</strain>
    </source>
</reference>
<dbReference type="KEGG" id="beg:INE88_03812"/>
<dbReference type="NCBIfam" id="TIGR01391">
    <property type="entry name" value="dnaG"/>
    <property type="match status" value="1"/>
</dbReference>
<evidence type="ECO:0000259" key="14">
    <source>
        <dbReference type="PROSITE" id="PS50880"/>
    </source>
</evidence>
<dbReference type="PANTHER" id="PTHR30313:SF2">
    <property type="entry name" value="DNA PRIMASE"/>
    <property type="match status" value="1"/>
</dbReference>
<accession>A0A975KIY0</accession>
<evidence type="ECO:0000256" key="9">
    <source>
        <dbReference type="ARBA" id="ARBA00022842"/>
    </source>
</evidence>
<dbReference type="InterPro" id="IPR006171">
    <property type="entry name" value="TOPRIM_dom"/>
</dbReference>
<comment type="cofactor">
    <cofactor evidence="12">
        <name>Zn(2+)</name>
        <dbReference type="ChEBI" id="CHEBI:29105"/>
    </cofactor>
    <text evidence="12">Binds 1 zinc ion per monomer.</text>
</comment>
<evidence type="ECO:0000256" key="2">
    <source>
        <dbReference type="ARBA" id="ARBA00022515"/>
    </source>
</evidence>
<evidence type="ECO:0000256" key="12">
    <source>
        <dbReference type="HAMAP-Rule" id="MF_00974"/>
    </source>
</evidence>
<feature type="region of interest" description="Disordered" evidence="13">
    <location>
        <begin position="1337"/>
        <end position="1363"/>
    </location>
</feature>
<evidence type="ECO:0000256" key="5">
    <source>
        <dbReference type="ARBA" id="ARBA00022705"/>
    </source>
</evidence>
<dbReference type="SMART" id="SM00400">
    <property type="entry name" value="ZnF_CHCC"/>
    <property type="match status" value="1"/>
</dbReference>
<keyword evidence="11 12" id="KW-0804">Transcription</keyword>
<dbReference type="Gene3D" id="3.90.580.10">
    <property type="entry name" value="Zinc finger, CHC2-type domain"/>
    <property type="match status" value="1"/>
</dbReference>
<evidence type="ECO:0000256" key="6">
    <source>
        <dbReference type="ARBA" id="ARBA00022723"/>
    </source>
</evidence>
<dbReference type="InterPro" id="IPR036977">
    <property type="entry name" value="DNA_primase_Znf_CHC2"/>
</dbReference>
<dbReference type="GO" id="GO:0005737">
    <property type="term" value="C:cytoplasm"/>
    <property type="evidence" value="ECO:0007669"/>
    <property type="project" value="TreeGrafter"/>
</dbReference>
<dbReference type="GO" id="GO:0000428">
    <property type="term" value="C:DNA-directed RNA polymerase complex"/>
    <property type="evidence" value="ECO:0007669"/>
    <property type="project" value="UniProtKB-KW"/>
</dbReference>
<dbReference type="GO" id="GO:0003677">
    <property type="term" value="F:DNA binding"/>
    <property type="evidence" value="ECO:0007669"/>
    <property type="project" value="UniProtKB-KW"/>
</dbReference>
<dbReference type="Gene3D" id="3.90.980.10">
    <property type="entry name" value="DNA primase, catalytic core, N-terminal domain"/>
    <property type="match status" value="1"/>
</dbReference>
<evidence type="ECO:0000256" key="1">
    <source>
        <dbReference type="ARBA" id="ARBA00022478"/>
    </source>
</evidence>
<dbReference type="SUPFAM" id="SSF57783">
    <property type="entry name" value="Zinc beta-ribbon"/>
    <property type="match status" value="1"/>
</dbReference>
<dbReference type="InterPro" id="IPR034151">
    <property type="entry name" value="TOPRIM_DnaG_bac"/>
</dbReference>
<comment type="function">
    <text evidence="12">RNA polymerase that catalyzes the synthesis of short RNA molecules used as primers for DNA polymerase during DNA replication.</text>
</comment>
<evidence type="ECO:0000256" key="11">
    <source>
        <dbReference type="ARBA" id="ARBA00023163"/>
    </source>
</evidence>
<dbReference type="SUPFAM" id="SSF56731">
    <property type="entry name" value="DNA primase core"/>
    <property type="match status" value="1"/>
</dbReference>
<name>A0A975KIY0_9BACE</name>
<dbReference type="PANTHER" id="PTHR30313">
    <property type="entry name" value="DNA PRIMASE"/>
    <property type="match status" value="1"/>
</dbReference>
<keyword evidence="5 12" id="KW-0235">DNA replication</keyword>
<gene>
    <name evidence="12" type="primary">dnaG</name>
    <name evidence="15" type="ORF">INE88_03812</name>
</gene>
<evidence type="ECO:0000313" key="16">
    <source>
        <dbReference type="Proteomes" id="UP000679226"/>
    </source>
</evidence>
<dbReference type="Pfam" id="PF13155">
    <property type="entry name" value="Toprim_2"/>
    <property type="match status" value="1"/>
</dbReference>
<keyword evidence="8 12" id="KW-0862">Zinc</keyword>
<dbReference type="EMBL" id="CP072227">
    <property type="protein sequence ID" value="QUT46967.1"/>
    <property type="molecule type" value="Genomic_DNA"/>
</dbReference>
<dbReference type="GO" id="GO:0006269">
    <property type="term" value="P:DNA replication, synthesis of primer"/>
    <property type="evidence" value="ECO:0007669"/>
    <property type="project" value="UniProtKB-UniRule"/>
</dbReference>
<keyword evidence="10 12" id="KW-0238">DNA-binding</keyword>
<keyword evidence="4 12" id="KW-0548">Nucleotidyltransferase</keyword>
<comment type="catalytic activity">
    <reaction evidence="12">
        <text>ssDNA + n NTP = ssDNA/pppN(pN)n-1 hybrid + (n-1) diphosphate.</text>
        <dbReference type="EC" id="2.7.7.101"/>
    </reaction>
</comment>
<feature type="region of interest" description="Disordered" evidence="13">
    <location>
        <begin position="550"/>
        <end position="572"/>
    </location>
</feature>
<evidence type="ECO:0000256" key="4">
    <source>
        <dbReference type="ARBA" id="ARBA00022695"/>
    </source>
</evidence>
<feature type="domain" description="Toprim" evidence="14">
    <location>
        <begin position="267"/>
        <end position="348"/>
    </location>
</feature>
<dbReference type="Gene3D" id="3.40.1360.10">
    <property type="match status" value="1"/>
</dbReference>
<dbReference type="Pfam" id="PF08275">
    <property type="entry name" value="DNAG_N"/>
    <property type="match status" value="1"/>
</dbReference>
<dbReference type="GO" id="GO:1990077">
    <property type="term" value="C:primosome complex"/>
    <property type="evidence" value="ECO:0007669"/>
    <property type="project" value="UniProtKB-KW"/>
</dbReference>
<comment type="similarity">
    <text evidence="12">Belongs to the DnaG primase family.</text>
</comment>
<proteinExistence type="inferred from homology"/>
<dbReference type="PROSITE" id="PS50880">
    <property type="entry name" value="TOPRIM"/>
    <property type="match status" value="1"/>
</dbReference>
<evidence type="ECO:0000256" key="7">
    <source>
        <dbReference type="ARBA" id="ARBA00022771"/>
    </source>
</evidence>
<organism evidence="15 16">
    <name type="scientific">Bacteroides eggerthii</name>
    <dbReference type="NCBI Taxonomy" id="28111"/>
    <lineage>
        <taxon>Bacteria</taxon>
        <taxon>Pseudomonadati</taxon>
        <taxon>Bacteroidota</taxon>
        <taxon>Bacteroidia</taxon>
        <taxon>Bacteroidales</taxon>
        <taxon>Bacteroidaceae</taxon>
        <taxon>Bacteroides</taxon>
    </lineage>
</organism>
<dbReference type="HAMAP" id="MF_00974">
    <property type="entry name" value="DNA_primase_DnaG"/>
    <property type="match status" value="1"/>
</dbReference>
<dbReference type="InterPro" id="IPR013264">
    <property type="entry name" value="DNAG_N"/>
</dbReference>
<dbReference type="GO" id="GO:0008270">
    <property type="term" value="F:zinc ion binding"/>
    <property type="evidence" value="ECO:0007669"/>
    <property type="project" value="UniProtKB-UniRule"/>
</dbReference>
<dbReference type="InterPro" id="IPR030846">
    <property type="entry name" value="DnaG_bac"/>
</dbReference>
<keyword evidence="2 12" id="KW-0639">Primosome</keyword>
<evidence type="ECO:0000256" key="10">
    <source>
        <dbReference type="ARBA" id="ARBA00023125"/>
    </source>
</evidence>
<dbReference type="InterPro" id="IPR050219">
    <property type="entry name" value="DnaG_primase"/>
</dbReference>
<protein>
    <recommendedName>
        <fullName evidence="12">DNA primase</fullName>
        <ecNumber evidence="12">2.7.7.101</ecNumber>
    </recommendedName>
</protein>
<dbReference type="InterPro" id="IPR037068">
    <property type="entry name" value="DNA_primase_core_N_sf"/>
</dbReference>
<keyword evidence="6 12" id="KW-0479">Metal-binding</keyword>
<keyword evidence="3 12" id="KW-0808">Transferase</keyword>
<dbReference type="Proteomes" id="UP000679226">
    <property type="component" value="Chromosome"/>
</dbReference>
<keyword evidence="1 12" id="KW-0240">DNA-directed RNA polymerase</keyword>
<comment type="domain">
    <text evidence="12">Contains an N-terminal zinc-binding domain, a central core domain that contains the primase activity, and a C-terminal DnaB-binding domain.</text>
</comment>
<feature type="compositionally biased region" description="Acidic residues" evidence="13">
    <location>
        <begin position="557"/>
        <end position="572"/>
    </location>
</feature>
<evidence type="ECO:0000256" key="13">
    <source>
        <dbReference type="SAM" id="MobiDB-lite"/>
    </source>
</evidence>
<dbReference type="GO" id="GO:0003899">
    <property type="term" value="F:DNA-directed RNA polymerase activity"/>
    <property type="evidence" value="ECO:0007669"/>
    <property type="project" value="UniProtKB-UniRule"/>
</dbReference>
<keyword evidence="9" id="KW-0460">Magnesium</keyword>
<evidence type="ECO:0000313" key="15">
    <source>
        <dbReference type="EMBL" id="QUT46967.1"/>
    </source>
</evidence>
<dbReference type="SMART" id="SM00493">
    <property type="entry name" value="TOPRIM"/>
    <property type="match status" value="1"/>
</dbReference>
<evidence type="ECO:0000256" key="3">
    <source>
        <dbReference type="ARBA" id="ARBA00022679"/>
    </source>
</evidence>
<dbReference type="InterPro" id="IPR002694">
    <property type="entry name" value="Znf_CHC2"/>
</dbReference>